<dbReference type="Pfam" id="PF04539">
    <property type="entry name" value="Sigma70_r3"/>
    <property type="match status" value="1"/>
</dbReference>
<dbReference type="GO" id="GO:0016987">
    <property type="term" value="F:sigma factor activity"/>
    <property type="evidence" value="ECO:0007669"/>
    <property type="project" value="UniProtKB-ARBA"/>
</dbReference>
<dbReference type="InterPro" id="IPR007630">
    <property type="entry name" value="RNA_pol_sigma70_r4"/>
</dbReference>
<evidence type="ECO:0000259" key="2">
    <source>
        <dbReference type="PROSITE" id="PS00716"/>
    </source>
</evidence>
<dbReference type="CDD" id="cd06171">
    <property type="entry name" value="Sigma70_r4"/>
    <property type="match status" value="1"/>
</dbReference>
<accession>A0A2Z6NUF9</accession>
<dbReference type="Gene3D" id="1.10.10.10">
    <property type="entry name" value="Winged helix-like DNA-binding domain superfamily/Winged helix DNA-binding domain"/>
    <property type="match status" value="2"/>
</dbReference>
<comment type="similarity">
    <text evidence="1">Belongs to the sigma-70 factor family.</text>
</comment>
<sequence length="369" mass="41073">MLYNVIDALTREEKKHRHFNILFVTLLSSVLIHHPHLPIEEMSCLLPHFNCHLDTFSITTINRSAAAATKTIHFRPQCILSPSTSSTPLLIFYNNNNKFHAWPCVAAQPNFRAAESLLTSEEEAVVTIAASQALALAKAAAKLAKAATLLVTNKPPQQPRPAGKAATNVLSFKFGSTGKVDVDSSDPQCYLRSTTTATMLLTPSEQVKLSEGIQFYMVGAAYKVKEARKQLYRENGRQPDDEEVAEAAGMSMKRLSAVLLTPKAPKSLETKIGINQSLKPSEVLADPEAQTAKEKLVKQIMKMDMEKVLDCLNLREKQVIRWRFGVDDGRMKSLREIGEMMGVSKERIRQIEACAFRKLANEKSVEHLQ</sequence>
<dbReference type="PROSITE" id="PS00716">
    <property type="entry name" value="SIGMA70_2"/>
    <property type="match status" value="1"/>
</dbReference>
<dbReference type="InterPro" id="IPR036388">
    <property type="entry name" value="WH-like_DNA-bd_sf"/>
</dbReference>
<proteinExistence type="inferred from homology"/>
<keyword evidence="4" id="KW-1185">Reference proteome</keyword>
<protein>
    <recommendedName>
        <fullName evidence="2">RNA polymerase sigma-70 domain-containing protein</fullName>
    </recommendedName>
</protein>
<dbReference type="Proteomes" id="UP000242715">
    <property type="component" value="Unassembled WGS sequence"/>
</dbReference>
<dbReference type="GO" id="GO:0071482">
    <property type="term" value="P:cellular response to light stimulus"/>
    <property type="evidence" value="ECO:0007669"/>
    <property type="project" value="UniProtKB-ARBA"/>
</dbReference>
<dbReference type="InterPro" id="IPR007624">
    <property type="entry name" value="RNA_pol_sigma70_r3"/>
</dbReference>
<dbReference type="InterPro" id="IPR050239">
    <property type="entry name" value="Sigma-70_RNA_pol_init_factors"/>
</dbReference>
<feature type="domain" description="RNA polymerase sigma-70" evidence="2">
    <location>
        <begin position="333"/>
        <end position="359"/>
    </location>
</feature>
<reference evidence="4" key="1">
    <citation type="journal article" date="2017" name="Front. Plant Sci.">
        <title>Climate Clever Clovers: New Paradigm to Reduce the Environmental Footprint of Ruminants by Breeding Low Methanogenic Forages Utilizing Haplotype Variation.</title>
        <authorList>
            <person name="Kaur P."/>
            <person name="Appels R."/>
            <person name="Bayer P.E."/>
            <person name="Keeble-Gagnere G."/>
            <person name="Wang J."/>
            <person name="Hirakawa H."/>
            <person name="Shirasawa K."/>
            <person name="Vercoe P."/>
            <person name="Stefanova K."/>
            <person name="Durmic Z."/>
            <person name="Nichols P."/>
            <person name="Revell C."/>
            <person name="Isobe S.N."/>
            <person name="Edwards D."/>
            <person name="Erskine W."/>
        </authorList>
    </citation>
    <scope>NUCLEOTIDE SEQUENCE [LARGE SCALE GENOMIC DNA]</scope>
    <source>
        <strain evidence="4">cv. Daliak</strain>
    </source>
</reference>
<dbReference type="InterPro" id="IPR013324">
    <property type="entry name" value="RNA_pol_sigma_r3/r4-like"/>
</dbReference>
<dbReference type="PANTHER" id="PTHR30603">
    <property type="entry name" value="RNA POLYMERASE SIGMA FACTOR RPO"/>
    <property type="match status" value="1"/>
</dbReference>
<dbReference type="InterPro" id="IPR000943">
    <property type="entry name" value="RNA_pol_sigma70"/>
</dbReference>
<name>A0A2Z6NUF9_TRISU</name>
<evidence type="ECO:0000313" key="4">
    <source>
        <dbReference type="Proteomes" id="UP000242715"/>
    </source>
</evidence>
<dbReference type="PRINTS" id="PR00046">
    <property type="entry name" value="SIGMA70FCT"/>
</dbReference>
<dbReference type="AlphaFoldDB" id="A0A2Z6NUF9"/>
<dbReference type="EMBL" id="DF973533">
    <property type="protein sequence ID" value="GAU33667.1"/>
    <property type="molecule type" value="Genomic_DNA"/>
</dbReference>
<dbReference type="SUPFAM" id="SSF88659">
    <property type="entry name" value="Sigma3 and sigma4 domains of RNA polymerase sigma factors"/>
    <property type="match status" value="2"/>
</dbReference>
<dbReference type="GO" id="GO:0006352">
    <property type="term" value="P:DNA-templated transcription initiation"/>
    <property type="evidence" value="ECO:0007669"/>
    <property type="project" value="InterPro"/>
</dbReference>
<gene>
    <name evidence="3" type="ORF">TSUD_310760</name>
</gene>
<organism evidence="3 4">
    <name type="scientific">Trifolium subterraneum</name>
    <name type="common">Subterranean clover</name>
    <dbReference type="NCBI Taxonomy" id="3900"/>
    <lineage>
        <taxon>Eukaryota</taxon>
        <taxon>Viridiplantae</taxon>
        <taxon>Streptophyta</taxon>
        <taxon>Embryophyta</taxon>
        <taxon>Tracheophyta</taxon>
        <taxon>Spermatophyta</taxon>
        <taxon>Magnoliopsida</taxon>
        <taxon>eudicotyledons</taxon>
        <taxon>Gunneridae</taxon>
        <taxon>Pentapetalae</taxon>
        <taxon>rosids</taxon>
        <taxon>fabids</taxon>
        <taxon>Fabales</taxon>
        <taxon>Fabaceae</taxon>
        <taxon>Papilionoideae</taxon>
        <taxon>50 kb inversion clade</taxon>
        <taxon>NPAAA clade</taxon>
        <taxon>Hologalegina</taxon>
        <taxon>IRL clade</taxon>
        <taxon>Trifolieae</taxon>
        <taxon>Trifolium</taxon>
    </lineage>
</organism>
<dbReference type="PANTHER" id="PTHR30603:SF57">
    <property type="entry name" value="RNA POLYMERASE SIGMA FACTOR SIGB"/>
    <property type="match status" value="1"/>
</dbReference>
<evidence type="ECO:0000313" key="3">
    <source>
        <dbReference type="EMBL" id="GAU33667.1"/>
    </source>
</evidence>
<dbReference type="OrthoDB" id="206108at2759"/>
<dbReference type="Pfam" id="PF04545">
    <property type="entry name" value="Sigma70_r4"/>
    <property type="match status" value="1"/>
</dbReference>
<evidence type="ECO:0000256" key="1">
    <source>
        <dbReference type="ARBA" id="ARBA00007788"/>
    </source>
</evidence>